<dbReference type="PROSITE" id="PS51123">
    <property type="entry name" value="OMPA_2"/>
    <property type="match status" value="1"/>
</dbReference>
<comment type="subcellular location">
    <subcellularLocation>
        <location evidence="1">Cell outer membrane</location>
    </subcellularLocation>
</comment>
<evidence type="ECO:0000256" key="5">
    <source>
        <dbReference type="ARBA" id="ARBA00023139"/>
    </source>
</evidence>
<evidence type="ECO:0000256" key="4">
    <source>
        <dbReference type="ARBA" id="ARBA00023136"/>
    </source>
</evidence>
<keyword evidence="6" id="KW-0998">Cell outer membrane</keyword>
<evidence type="ECO:0000256" key="8">
    <source>
        <dbReference type="ARBA" id="ARBA00023306"/>
    </source>
</evidence>
<dbReference type="GO" id="GO:0009279">
    <property type="term" value="C:cell outer membrane"/>
    <property type="evidence" value="ECO:0007669"/>
    <property type="project" value="UniProtKB-SubCell"/>
</dbReference>
<dbReference type="Gene3D" id="3.30.1330.60">
    <property type="entry name" value="OmpA-like domain"/>
    <property type="match status" value="1"/>
</dbReference>
<keyword evidence="8" id="KW-0131">Cell cycle</keyword>
<keyword evidence="7 12" id="KW-0449">Lipoprotein</keyword>
<dbReference type="Pfam" id="PF00691">
    <property type="entry name" value="OmpA"/>
    <property type="match status" value="1"/>
</dbReference>
<reference evidence="13" key="1">
    <citation type="submission" date="2017-09" db="EMBL/GenBank/DDBJ databases">
        <title>Depth-based differentiation of microbial function through sediment-hosted aquifers and enrichment of novel symbionts in the deep terrestrial subsurface.</title>
        <authorList>
            <person name="Probst A.J."/>
            <person name="Ladd B."/>
            <person name="Jarett J.K."/>
            <person name="Geller-Mcgrath D.E."/>
            <person name="Sieber C.M.K."/>
            <person name="Emerson J.B."/>
            <person name="Anantharaman K."/>
            <person name="Thomas B.C."/>
            <person name="Malmstrom R."/>
            <person name="Stieglmeier M."/>
            <person name="Klingl A."/>
            <person name="Woyke T."/>
            <person name="Ryan C.M."/>
            <person name="Banfield J.F."/>
        </authorList>
    </citation>
    <scope>NUCLEOTIDE SEQUENCE [LARGE SCALE GENOMIC DNA]</scope>
</reference>
<proteinExistence type="inferred from homology"/>
<dbReference type="HAMAP" id="MF_02204">
    <property type="entry name" value="Pal"/>
    <property type="match status" value="1"/>
</dbReference>
<dbReference type="InterPro" id="IPR039001">
    <property type="entry name" value="Pal"/>
</dbReference>
<evidence type="ECO:0000259" key="11">
    <source>
        <dbReference type="PROSITE" id="PS51123"/>
    </source>
</evidence>
<dbReference type="InterPro" id="IPR006664">
    <property type="entry name" value="OMP_bac"/>
</dbReference>
<accession>A0A2M7E7A8</accession>
<dbReference type="InterPro" id="IPR036737">
    <property type="entry name" value="OmpA-like_sf"/>
</dbReference>
<evidence type="ECO:0000256" key="7">
    <source>
        <dbReference type="ARBA" id="ARBA00023288"/>
    </source>
</evidence>
<dbReference type="InterPro" id="IPR014169">
    <property type="entry name" value="Pal_lipo_C"/>
</dbReference>
<comment type="caution">
    <text evidence="12">The sequence shown here is derived from an EMBL/GenBank/DDBJ whole genome shotgun (WGS) entry which is preliminary data.</text>
</comment>
<evidence type="ECO:0000256" key="9">
    <source>
        <dbReference type="HAMAP-Rule" id="MF_02204"/>
    </source>
</evidence>
<protein>
    <recommendedName>
        <fullName evidence="9">Peptidoglycan-associated protein</fullName>
    </recommendedName>
</protein>
<keyword evidence="2" id="KW-0132">Cell division</keyword>
<sequence length="195" mass="21988">MGKGKVVILGVFALVITLYFSGCVTTKKVPESKIKVEVIAPQPSLPEKKEERIKKESIAAIKGEPIPLAKIPEEKIFKEVEGELKDILATIHFDFDKSEIKPEARIILTKIASWLQKSPNVYLMIEGHCDERGTEEYNLALGERRALSARRYLVSLGIFSERLNTISYGEAKPLDSGHNEQAWAENRRVHFLISK</sequence>
<dbReference type="EMBL" id="PETL01000310">
    <property type="protein sequence ID" value="PIV63619.1"/>
    <property type="molecule type" value="Genomic_DNA"/>
</dbReference>
<keyword evidence="5" id="KW-0564">Palmitate</keyword>
<dbReference type="Proteomes" id="UP000228886">
    <property type="component" value="Unassembled WGS sequence"/>
</dbReference>
<evidence type="ECO:0000256" key="3">
    <source>
        <dbReference type="ARBA" id="ARBA00022729"/>
    </source>
</evidence>
<evidence type="ECO:0000313" key="12">
    <source>
        <dbReference type="EMBL" id="PIV63619.1"/>
    </source>
</evidence>
<organism evidence="12 13">
    <name type="scientific">bacterium (Candidatus Ratteibacteria) CG01_land_8_20_14_3_00_40_19</name>
    <dbReference type="NCBI Taxonomy" id="2014290"/>
    <lineage>
        <taxon>Bacteria</taxon>
        <taxon>Candidatus Ratteibacteria</taxon>
    </lineage>
</organism>
<dbReference type="InterPro" id="IPR050330">
    <property type="entry name" value="Bact_OuterMem_StrucFunc"/>
</dbReference>
<evidence type="ECO:0000256" key="1">
    <source>
        <dbReference type="ARBA" id="ARBA00004442"/>
    </source>
</evidence>
<dbReference type="CDD" id="cd07185">
    <property type="entry name" value="OmpA_C-like"/>
    <property type="match status" value="1"/>
</dbReference>
<dbReference type="InterPro" id="IPR006665">
    <property type="entry name" value="OmpA-like"/>
</dbReference>
<dbReference type="PANTHER" id="PTHR30329">
    <property type="entry name" value="STATOR ELEMENT OF FLAGELLAR MOTOR COMPLEX"/>
    <property type="match status" value="1"/>
</dbReference>
<evidence type="ECO:0000313" key="13">
    <source>
        <dbReference type="Proteomes" id="UP000228886"/>
    </source>
</evidence>
<keyword evidence="4 10" id="KW-0472">Membrane</keyword>
<gene>
    <name evidence="9 12" type="primary">pal</name>
    <name evidence="12" type="ORF">COS11_06480</name>
</gene>
<dbReference type="GO" id="GO:0051301">
    <property type="term" value="P:cell division"/>
    <property type="evidence" value="ECO:0007669"/>
    <property type="project" value="UniProtKB-KW"/>
</dbReference>
<dbReference type="SUPFAM" id="SSF103088">
    <property type="entry name" value="OmpA-like"/>
    <property type="match status" value="1"/>
</dbReference>
<dbReference type="PANTHER" id="PTHR30329:SF21">
    <property type="entry name" value="LIPOPROTEIN YIAD-RELATED"/>
    <property type="match status" value="1"/>
</dbReference>
<feature type="domain" description="OmpA-like" evidence="11">
    <location>
        <begin position="80"/>
        <end position="195"/>
    </location>
</feature>
<evidence type="ECO:0000256" key="6">
    <source>
        <dbReference type="ARBA" id="ARBA00023237"/>
    </source>
</evidence>
<name>A0A2M7E7A8_9BACT</name>
<dbReference type="AlphaFoldDB" id="A0A2M7E7A8"/>
<evidence type="ECO:0000256" key="2">
    <source>
        <dbReference type="ARBA" id="ARBA00022618"/>
    </source>
</evidence>
<evidence type="ECO:0000256" key="10">
    <source>
        <dbReference type="PROSITE-ProRule" id="PRU00473"/>
    </source>
</evidence>
<dbReference type="NCBIfam" id="TIGR02802">
    <property type="entry name" value="Pal_lipo"/>
    <property type="match status" value="1"/>
</dbReference>
<keyword evidence="3" id="KW-0732">Signal</keyword>
<dbReference type="PRINTS" id="PR01021">
    <property type="entry name" value="OMPADOMAIN"/>
</dbReference>
<comment type="similarity">
    <text evidence="9">Belongs to the Pal lipoprotein family.</text>
</comment>